<evidence type="ECO:0000256" key="2">
    <source>
        <dbReference type="ARBA" id="ARBA00038006"/>
    </source>
</evidence>
<evidence type="ECO:0000256" key="1">
    <source>
        <dbReference type="ARBA" id="ARBA00023054"/>
    </source>
</evidence>
<organism evidence="6">
    <name type="scientific">Anthurium amnicola</name>
    <dbReference type="NCBI Taxonomy" id="1678845"/>
    <lineage>
        <taxon>Eukaryota</taxon>
        <taxon>Viridiplantae</taxon>
        <taxon>Streptophyta</taxon>
        <taxon>Embryophyta</taxon>
        <taxon>Tracheophyta</taxon>
        <taxon>Spermatophyta</taxon>
        <taxon>Magnoliopsida</taxon>
        <taxon>Liliopsida</taxon>
        <taxon>Araceae</taxon>
        <taxon>Pothoideae</taxon>
        <taxon>Potheae</taxon>
        <taxon>Anthurium</taxon>
    </lineage>
</organism>
<sequence length="361" mass="40670">MATGMAISTKTATATPSCQSLCRSSSTANAKPSWLLAALAELEEKYQSLVVNNPREEDEPVSFADRAENYYRKRPQLLSLLNDLYHRYLSLADRYTQTLLKPQKLHRRSLSQISIVHSDIDDADAADPDSDPIDSDAESSLSFQCPPPPPAPPELLPPSHAVDGLVAELVARSVEAEILQHEMVLLDKYESESSRKIELQQSLLEVLESERMVLLSENARLGTRAAAMAEDNDGLVAEVGYMRRAAEELARCVMKLREDHRVCLLGRKIQELQAQIYGLEKRNRECYEVMARREEEKAELVRGVCLELEKVKAENKRLREEATEAARRRSGRAGKWWGRVRSLHWALCGSHVKLSHVKLGM</sequence>
<feature type="coiled-coil region" evidence="3">
    <location>
        <begin position="301"/>
        <end position="328"/>
    </location>
</feature>
<evidence type="ECO:0000259" key="5">
    <source>
        <dbReference type="PROSITE" id="PS51774"/>
    </source>
</evidence>
<evidence type="ECO:0000256" key="3">
    <source>
        <dbReference type="SAM" id="Coils"/>
    </source>
</evidence>
<dbReference type="Pfam" id="PF07765">
    <property type="entry name" value="KIP1"/>
    <property type="match status" value="1"/>
</dbReference>
<accession>A0A1D1Y2I3</accession>
<evidence type="ECO:0000256" key="4">
    <source>
        <dbReference type="SAM" id="MobiDB-lite"/>
    </source>
</evidence>
<gene>
    <name evidence="6" type="primary">Moe_4</name>
    <name evidence="6" type="ORF">g.93348</name>
</gene>
<feature type="compositionally biased region" description="Pro residues" evidence="4">
    <location>
        <begin position="145"/>
        <end position="156"/>
    </location>
</feature>
<dbReference type="AlphaFoldDB" id="A0A1D1Y2I3"/>
<feature type="region of interest" description="Disordered" evidence="4">
    <location>
        <begin position="121"/>
        <end position="156"/>
    </location>
</feature>
<feature type="domain" description="NAB" evidence="5">
    <location>
        <begin position="16"/>
        <end position="102"/>
    </location>
</feature>
<dbReference type="PANTHER" id="PTHR32258:SF26">
    <property type="entry name" value="KINASE INTERACTING (KIP1-LIKE) FAMILY PROTEIN"/>
    <property type="match status" value="1"/>
</dbReference>
<feature type="compositionally biased region" description="Acidic residues" evidence="4">
    <location>
        <begin position="121"/>
        <end position="137"/>
    </location>
</feature>
<dbReference type="InterPro" id="IPR011684">
    <property type="entry name" value="NAB"/>
</dbReference>
<protein>
    <submittedName>
        <fullName evidence="6">Moesin/ezrin/radixin 1</fullName>
    </submittedName>
</protein>
<reference evidence="6" key="1">
    <citation type="submission" date="2015-07" db="EMBL/GenBank/DDBJ databases">
        <title>Transcriptome Assembly of Anthurium amnicola.</title>
        <authorList>
            <person name="Suzuki J."/>
        </authorList>
    </citation>
    <scope>NUCLEOTIDE SEQUENCE</scope>
</reference>
<dbReference type="EMBL" id="GDJX01019093">
    <property type="protein sequence ID" value="JAT48843.1"/>
    <property type="molecule type" value="Transcribed_RNA"/>
</dbReference>
<dbReference type="PANTHER" id="PTHR32258">
    <property type="entry name" value="PROTEIN NETWORKED 4A"/>
    <property type="match status" value="1"/>
</dbReference>
<keyword evidence="1 3" id="KW-0175">Coiled coil</keyword>
<proteinExistence type="inferred from homology"/>
<dbReference type="InterPro" id="IPR051861">
    <property type="entry name" value="NET_actin-binding_domain"/>
</dbReference>
<dbReference type="PROSITE" id="PS51774">
    <property type="entry name" value="NAB"/>
    <property type="match status" value="1"/>
</dbReference>
<dbReference type="GO" id="GO:0003779">
    <property type="term" value="F:actin binding"/>
    <property type="evidence" value="ECO:0007669"/>
    <property type="project" value="InterPro"/>
</dbReference>
<comment type="similarity">
    <text evidence="2">Belongs to the NET family.</text>
</comment>
<name>A0A1D1Y2I3_9ARAE</name>
<evidence type="ECO:0000313" key="6">
    <source>
        <dbReference type="EMBL" id="JAT48843.1"/>
    </source>
</evidence>